<dbReference type="InterPro" id="IPR007671">
    <property type="entry name" value="Selenoprotein-P_N"/>
</dbReference>
<evidence type="ECO:0000259" key="1">
    <source>
        <dbReference type="Pfam" id="PF04592"/>
    </source>
</evidence>
<comment type="caution">
    <text evidence="2">The sequence shown here is derived from an EMBL/GenBank/DDBJ whole genome shotgun (WGS) entry which is preliminary data.</text>
</comment>
<proteinExistence type="predicted"/>
<evidence type="ECO:0000313" key="3">
    <source>
        <dbReference type="Proteomes" id="UP001163046"/>
    </source>
</evidence>
<name>A0A9X0D075_9CNID</name>
<accession>A0A9X0D075</accession>
<dbReference type="AlphaFoldDB" id="A0A9X0D075"/>
<gene>
    <name evidence="2" type="ORF">OS493_037815</name>
</gene>
<evidence type="ECO:0000313" key="2">
    <source>
        <dbReference type="EMBL" id="KAJ7381990.1"/>
    </source>
</evidence>
<protein>
    <recommendedName>
        <fullName evidence="1">Selenoprotein P N-terminal domain-containing protein</fullName>
    </recommendedName>
</protein>
<dbReference type="EMBL" id="MU825950">
    <property type="protein sequence ID" value="KAJ7381990.1"/>
    <property type="molecule type" value="Genomic_DNA"/>
</dbReference>
<dbReference type="Proteomes" id="UP001163046">
    <property type="component" value="Unassembled WGS sequence"/>
</dbReference>
<organism evidence="2 3">
    <name type="scientific">Desmophyllum pertusum</name>
    <dbReference type="NCBI Taxonomy" id="174260"/>
    <lineage>
        <taxon>Eukaryota</taxon>
        <taxon>Metazoa</taxon>
        <taxon>Cnidaria</taxon>
        <taxon>Anthozoa</taxon>
        <taxon>Hexacorallia</taxon>
        <taxon>Scleractinia</taxon>
        <taxon>Caryophylliina</taxon>
        <taxon>Caryophylliidae</taxon>
        <taxon>Desmophyllum</taxon>
    </lineage>
</organism>
<feature type="domain" description="Selenoprotein P N-terminal" evidence="1">
    <location>
        <begin position="36"/>
        <end position="72"/>
    </location>
</feature>
<dbReference type="OrthoDB" id="10593363at2759"/>
<reference evidence="2" key="1">
    <citation type="submission" date="2023-01" db="EMBL/GenBank/DDBJ databases">
        <title>Genome assembly of the deep-sea coral Lophelia pertusa.</title>
        <authorList>
            <person name="Herrera S."/>
            <person name="Cordes E."/>
        </authorList>
    </citation>
    <scope>NUCLEOTIDE SEQUENCE</scope>
    <source>
        <strain evidence="2">USNM1676648</strain>
        <tissue evidence="2">Polyp</tissue>
    </source>
</reference>
<sequence length="72" mass="7864">MTILKRIFPFAVSMRARAIAVPFLVASLSFLALTQGSRVCQRPPSWKISQVNPMAEARSKGHVVILALLLAS</sequence>
<dbReference type="Pfam" id="PF04592">
    <property type="entry name" value="SelP_N"/>
    <property type="match status" value="1"/>
</dbReference>
<keyword evidence="3" id="KW-1185">Reference proteome</keyword>